<evidence type="ECO:0000313" key="4">
    <source>
        <dbReference type="Proteomes" id="UP000824221"/>
    </source>
</evidence>
<dbReference type="PANTHER" id="PTHR43151">
    <property type="entry name" value="FEOA FAMILY PROTEIN"/>
    <property type="match status" value="1"/>
</dbReference>
<evidence type="ECO:0000313" key="3">
    <source>
        <dbReference type="EMBL" id="HJA03186.1"/>
    </source>
</evidence>
<dbReference type="PANTHER" id="PTHR43151:SF1">
    <property type="entry name" value="SSR2333 PROTEIN"/>
    <property type="match status" value="1"/>
</dbReference>
<dbReference type="InterPro" id="IPR038157">
    <property type="entry name" value="FeoA_core_dom"/>
</dbReference>
<gene>
    <name evidence="3" type="ORF">H9797_07420</name>
</gene>
<dbReference type="GO" id="GO:0046914">
    <property type="term" value="F:transition metal ion binding"/>
    <property type="evidence" value="ECO:0007669"/>
    <property type="project" value="InterPro"/>
</dbReference>
<feature type="domain" description="Ferrous iron transporter FeoA-like" evidence="2">
    <location>
        <begin position="1"/>
        <end position="70"/>
    </location>
</feature>
<dbReference type="EMBL" id="DXAJ01000111">
    <property type="protein sequence ID" value="HJA03186.1"/>
    <property type="molecule type" value="Genomic_DNA"/>
</dbReference>
<evidence type="ECO:0000256" key="1">
    <source>
        <dbReference type="ARBA" id="ARBA00023004"/>
    </source>
</evidence>
<dbReference type="SUPFAM" id="SSF50037">
    <property type="entry name" value="C-terminal domain of transcriptional repressors"/>
    <property type="match status" value="1"/>
</dbReference>
<proteinExistence type="predicted"/>
<keyword evidence="1" id="KW-0408">Iron</keyword>
<dbReference type="Gene3D" id="2.30.30.90">
    <property type="match status" value="1"/>
</dbReference>
<reference evidence="3" key="2">
    <citation type="submission" date="2021-04" db="EMBL/GenBank/DDBJ databases">
        <authorList>
            <person name="Gilroy R."/>
        </authorList>
    </citation>
    <scope>NUCLEOTIDE SEQUENCE</scope>
    <source>
        <strain evidence="3">CHK156-179</strain>
    </source>
</reference>
<dbReference type="InterPro" id="IPR007167">
    <property type="entry name" value="Fe-transptr_FeoA-like"/>
</dbReference>
<dbReference type="Proteomes" id="UP000824221">
    <property type="component" value="Unassembled WGS sequence"/>
</dbReference>
<dbReference type="InterPro" id="IPR008988">
    <property type="entry name" value="Transcriptional_repressor_C"/>
</dbReference>
<dbReference type="InterPro" id="IPR053184">
    <property type="entry name" value="FeoA-like"/>
</dbReference>
<organism evidence="3 4">
    <name type="scientific">Candidatus Gallimonas gallistercoris</name>
    <dbReference type="NCBI Taxonomy" id="2838602"/>
    <lineage>
        <taxon>Bacteria</taxon>
        <taxon>Bacillati</taxon>
        <taxon>Bacillota</taxon>
        <taxon>Clostridia</taxon>
        <taxon>Candidatus Gallimonas</taxon>
    </lineage>
</organism>
<reference evidence="3" key="1">
    <citation type="journal article" date="2021" name="PeerJ">
        <title>Extensive microbial diversity within the chicken gut microbiome revealed by metagenomics and culture.</title>
        <authorList>
            <person name="Gilroy R."/>
            <person name="Ravi A."/>
            <person name="Getino M."/>
            <person name="Pursley I."/>
            <person name="Horton D.L."/>
            <person name="Alikhan N.F."/>
            <person name="Baker D."/>
            <person name="Gharbi K."/>
            <person name="Hall N."/>
            <person name="Watson M."/>
            <person name="Adriaenssens E.M."/>
            <person name="Foster-Nyarko E."/>
            <person name="Jarju S."/>
            <person name="Secka A."/>
            <person name="Antonio M."/>
            <person name="Oren A."/>
            <person name="Chaudhuri R.R."/>
            <person name="La Ragione R."/>
            <person name="Hildebrand F."/>
            <person name="Pallen M.J."/>
        </authorList>
    </citation>
    <scope>NUCLEOTIDE SEQUENCE</scope>
    <source>
        <strain evidence="3">CHK156-179</strain>
    </source>
</reference>
<dbReference type="SMART" id="SM00899">
    <property type="entry name" value="FeoA"/>
    <property type="match status" value="1"/>
</dbReference>
<sequence>MPLKLAPLGQNMKIVKILADEKTKKHLADLGLTIGSEIVVFSSNGGSLVCIVRDVKLAIDFGLASHIFVA</sequence>
<dbReference type="AlphaFoldDB" id="A0A9D2H4C6"/>
<accession>A0A9D2H4C6</accession>
<dbReference type="Pfam" id="PF04023">
    <property type="entry name" value="FeoA"/>
    <property type="match status" value="1"/>
</dbReference>
<protein>
    <submittedName>
        <fullName evidence="3">Ferrous iron transport protein A</fullName>
    </submittedName>
</protein>
<name>A0A9D2H4C6_9FIRM</name>
<evidence type="ECO:0000259" key="2">
    <source>
        <dbReference type="SMART" id="SM00899"/>
    </source>
</evidence>
<comment type="caution">
    <text evidence="3">The sequence shown here is derived from an EMBL/GenBank/DDBJ whole genome shotgun (WGS) entry which is preliminary data.</text>
</comment>